<dbReference type="Proteomes" id="UP000016480">
    <property type="component" value="Unassembled WGS sequence"/>
</dbReference>
<evidence type="ECO:0000313" key="2">
    <source>
        <dbReference type="Proteomes" id="UP000016480"/>
    </source>
</evidence>
<proteinExistence type="predicted"/>
<dbReference type="EMBL" id="AHCD03000044">
    <property type="protein sequence ID" value="KAF7781787.1"/>
    <property type="molecule type" value="Genomic_DNA"/>
</dbReference>
<organism evidence="1 2">
    <name type="scientific">Pseudoalteromonas rubra</name>
    <dbReference type="NCBI Taxonomy" id="43658"/>
    <lineage>
        <taxon>Bacteria</taxon>
        <taxon>Pseudomonadati</taxon>
        <taxon>Pseudomonadota</taxon>
        <taxon>Gammaproteobacteria</taxon>
        <taxon>Alteromonadales</taxon>
        <taxon>Pseudoalteromonadaceae</taxon>
        <taxon>Pseudoalteromonas</taxon>
    </lineage>
</organism>
<sequence>MYERLTKPKEHYRGNINGKFSSSNIKVNTRYNNRINNTVLPAGTIQCGGRNDNNYTGILYGDHMVYSATQPTTQAGTVKLLNTISDKEWTLIISGTHGDKQGISAASNKELKEIDFYKEDMAIVKALKRRKVIVVAAEDLTQEELDTAIYTGEFEGEKYANIVLAYCYARRAQFPLQ</sequence>
<accession>A0A8T0C391</accession>
<dbReference type="InterPro" id="IPR028897">
    <property type="entry name" value="Tox-HDC_dom"/>
</dbReference>
<dbReference type="AlphaFoldDB" id="A0A8T0C391"/>
<protein>
    <submittedName>
        <fullName evidence="1">Uncharacterized protein</fullName>
    </submittedName>
</protein>
<reference evidence="1 2" key="1">
    <citation type="journal article" date="2012" name="J. Bacteriol.">
        <title>Genome sequence of the cycloprodigiosin-producing bacterial strain Pseudoalteromonas rubra ATCC 29570(T).</title>
        <authorList>
            <person name="Xie B.B."/>
            <person name="Shu Y.L."/>
            <person name="Qin Q.L."/>
            <person name="Rong J.C."/>
            <person name="Zhang X.Y."/>
            <person name="Chen X.L."/>
            <person name="Zhou B.C."/>
            <person name="Zhang Y.Z."/>
        </authorList>
    </citation>
    <scope>NUCLEOTIDE SEQUENCE [LARGE SCALE GENOMIC DNA]</scope>
    <source>
        <strain evidence="1 2">DSM 6842</strain>
    </source>
</reference>
<dbReference type="GeneID" id="61360654"/>
<evidence type="ECO:0000313" key="1">
    <source>
        <dbReference type="EMBL" id="KAF7781787.1"/>
    </source>
</evidence>
<comment type="caution">
    <text evidence="1">The sequence shown here is derived from an EMBL/GenBank/DDBJ whole genome shotgun (WGS) entry which is preliminary data.</text>
</comment>
<dbReference type="Pfam" id="PF15656">
    <property type="entry name" value="Tox-HDC"/>
    <property type="match status" value="1"/>
</dbReference>
<dbReference type="RefSeq" id="WP_010380800.1">
    <property type="nucleotide sequence ID" value="NZ_AHCD03000044.1"/>
</dbReference>
<name>A0A8T0C391_9GAMM</name>
<gene>
    <name evidence="1" type="ORF">PRUB_b1117</name>
</gene>